<evidence type="ECO:0000313" key="2">
    <source>
        <dbReference type="EMBL" id="CAF0836686.1"/>
    </source>
</evidence>
<organism evidence="2 5">
    <name type="scientific">Adineta steineri</name>
    <dbReference type="NCBI Taxonomy" id="433720"/>
    <lineage>
        <taxon>Eukaryota</taxon>
        <taxon>Metazoa</taxon>
        <taxon>Spiralia</taxon>
        <taxon>Gnathifera</taxon>
        <taxon>Rotifera</taxon>
        <taxon>Eurotatoria</taxon>
        <taxon>Bdelloidea</taxon>
        <taxon>Adinetida</taxon>
        <taxon>Adinetidae</taxon>
        <taxon>Adineta</taxon>
    </lineage>
</organism>
<reference evidence="2" key="1">
    <citation type="submission" date="2021-02" db="EMBL/GenBank/DDBJ databases">
        <authorList>
            <person name="Nowell W R."/>
        </authorList>
    </citation>
    <scope>NUCLEOTIDE SEQUENCE</scope>
</reference>
<dbReference type="OrthoDB" id="10008929at2759"/>
<evidence type="ECO:0000313" key="3">
    <source>
        <dbReference type="EMBL" id="CAF0976527.1"/>
    </source>
</evidence>
<comment type="caution">
    <text evidence="2">The sequence shown here is derived from an EMBL/GenBank/DDBJ whole genome shotgun (WGS) entry which is preliminary data.</text>
</comment>
<protein>
    <submittedName>
        <fullName evidence="2">Uncharacterized protein</fullName>
    </submittedName>
</protein>
<dbReference type="Proteomes" id="UP000663877">
    <property type="component" value="Unassembled WGS sequence"/>
</dbReference>
<evidence type="ECO:0000256" key="1">
    <source>
        <dbReference type="SAM" id="MobiDB-lite"/>
    </source>
</evidence>
<dbReference type="AlphaFoldDB" id="A0A813V3E2"/>
<evidence type="ECO:0000313" key="4">
    <source>
        <dbReference type="Proteomes" id="UP000663832"/>
    </source>
</evidence>
<feature type="compositionally biased region" description="Polar residues" evidence="1">
    <location>
        <begin position="349"/>
        <end position="358"/>
    </location>
</feature>
<gene>
    <name evidence="2" type="ORF">BJG266_LOCUS7086</name>
    <name evidence="3" type="ORF">QVE165_LOCUS13625</name>
</gene>
<keyword evidence="4" id="KW-1185">Reference proteome</keyword>
<dbReference type="EMBL" id="CAJNOI010000021">
    <property type="protein sequence ID" value="CAF0836686.1"/>
    <property type="molecule type" value="Genomic_DNA"/>
</dbReference>
<accession>A0A813V3E2</accession>
<dbReference type="EMBL" id="CAJNOM010000070">
    <property type="protein sequence ID" value="CAF0976527.1"/>
    <property type="molecule type" value="Genomic_DNA"/>
</dbReference>
<feature type="region of interest" description="Disordered" evidence="1">
    <location>
        <begin position="345"/>
        <end position="368"/>
    </location>
</feature>
<sequence>MDSSNRLFNFQITYGKQTLTIQNFNKQTNFEQIHKYICNSFDLNSPKSYQIVYYDPETLSFVDLKDPLHQGFNLSNNIHFFVVNNSSIHSDISSHNASDIQIDQAILHINNENSSSNENYSFNIDVSVDSIKADDDSLQIDMEYSHTMNEDLVSNRLFFSLDVKPTQRDMYKSDQFNSSSEKANGRISRVQGIKDVSEKMRQVLPKLRIPSMYHKLNVKLLVFVVSEDLQNGMRIWSKHCHKGFLPENFTKDTETINPIEFDLSKCNLTNEGDFALSVQMITKWNKSSREVNEFYRLEDNKTKLIHSAPHDSHSPRLLCVIQRNGIIEWNTLCLSDFIKSPKPAKHAYSNINSDQTHSSPHKRLKTSN</sequence>
<feature type="compositionally biased region" description="Basic residues" evidence="1">
    <location>
        <begin position="359"/>
        <end position="368"/>
    </location>
</feature>
<evidence type="ECO:0000313" key="5">
    <source>
        <dbReference type="Proteomes" id="UP000663877"/>
    </source>
</evidence>
<name>A0A813V3E2_9BILA</name>
<dbReference type="Proteomes" id="UP000663832">
    <property type="component" value="Unassembled WGS sequence"/>
</dbReference>
<proteinExistence type="predicted"/>